<accession>A0A9P8BUE8</accession>
<dbReference type="AlphaFoldDB" id="A0A9P8BUE8"/>
<dbReference type="GO" id="GO:0016491">
    <property type="term" value="F:oxidoreductase activity"/>
    <property type="evidence" value="ECO:0007669"/>
    <property type="project" value="TreeGrafter"/>
</dbReference>
<reference evidence="3" key="1">
    <citation type="submission" date="2021-06" db="EMBL/GenBank/DDBJ databases">
        <title>Genome Sequence of Mortierella hyaline Strain SCG-10, a Cold-Adapted, Nitrate-Reducing Fungus Isolated from Soil in Minnesota, USA.</title>
        <authorList>
            <person name="Aldossari N."/>
        </authorList>
    </citation>
    <scope>NUCLEOTIDE SEQUENCE</scope>
    <source>
        <strain evidence="3">SCG-10</strain>
    </source>
</reference>
<dbReference type="OrthoDB" id="2102561at2759"/>
<evidence type="ECO:0000256" key="1">
    <source>
        <dbReference type="ARBA" id="ARBA00022857"/>
    </source>
</evidence>
<evidence type="ECO:0000313" key="3">
    <source>
        <dbReference type="EMBL" id="KAG9068051.1"/>
    </source>
</evidence>
<dbReference type="Proteomes" id="UP000707451">
    <property type="component" value="Unassembled WGS sequence"/>
</dbReference>
<protein>
    <submittedName>
        <fullName evidence="3">(2R,3R)-2,3-butanediol dehydrogenase</fullName>
    </submittedName>
</protein>
<sequence>MCISMATQFIPSDPKDLVVLVTGSSTGFGAGIVNDLHELSGYTIYATCTTEAGVKAYQAKNSPRLRAVQVDVTKQEDVNRLRAQIEAECPQGVYCVVNNAGINAGGWFDMTSEDTFELLMNVNYMGLIRITKALIPSLRTYAKSRHTLANGQSLPRARLIGMSSVSGRINPIGLGPYAASKHAVESILDTLRVELSPWEIDVSLIEPGYAKTPIITKSTLAIEKQWEEADAQVHQMYGKTFIDSILRDQKRIYEGAVPAQWTVDATVDAIHKKNGAQKARVLIGVWSNRFLVRVLEKLPEWVVDWMMRASMRKAGYWAANPFLLKDVKQD</sequence>
<gene>
    <name evidence="3" type="primary">BDH1_2</name>
    <name evidence="3" type="ORF">KI688_011643</name>
</gene>
<keyword evidence="4" id="KW-1185">Reference proteome</keyword>
<proteinExistence type="inferred from homology"/>
<dbReference type="PRINTS" id="PR00080">
    <property type="entry name" value="SDRFAMILY"/>
</dbReference>
<dbReference type="GO" id="GO:0008202">
    <property type="term" value="P:steroid metabolic process"/>
    <property type="evidence" value="ECO:0007669"/>
    <property type="project" value="TreeGrafter"/>
</dbReference>
<comment type="similarity">
    <text evidence="2">Belongs to the short-chain dehydrogenases/reductases (SDR) family.</text>
</comment>
<dbReference type="Pfam" id="PF00106">
    <property type="entry name" value="adh_short"/>
    <property type="match status" value="1"/>
</dbReference>
<comment type="caution">
    <text evidence="3">The sequence shown here is derived from an EMBL/GenBank/DDBJ whole genome shotgun (WGS) entry which is preliminary data.</text>
</comment>
<dbReference type="PRINTS" id="PR00081">
    <property type="entry name" value="GDHRDH"/>
</dbReference>
<dbReference type="InterPro" id="IPR020904">
    <property type="entry name" value="Sc_DH/Rdtase_CS"/>
</dbReference>
<dbReference type="SUPFAM" id="SSF51735">
    <property type="entry name" value="NAD(P)-binding Rossmann-fold domains"/>
    <property type="match status" value="1"/>
</dbReference>
<dbReference type="InterPro" id="IPR002347">
    <property type="entry name" value="SDR_fam"/>
</dbReference>
<organism evidence="3 4">
    <name type="scientific">Linnemannia hyalina</name>
    <dbReference type="NCBI Taxonomy" id="64524"/>
    <lineage>
        <taxon>Eukaryota</taxon>
        <taxon>Fungi</taxon>
        <taxon>Fungi incertae sedis</taxon>
        <taxon>Mucoromycota</taxon>
        <taxon>Mortierellomycotina</taxon>
        <taxon>Mortierellomycetes</taxon>
        <taxon>Mortierellales</taxon>
        <taxon>Mortierellaceae</taxon>
        <taxon>Linnemannia</taxon>
    </lineage>
</organism>
<keyword evidence="1" id="KW-0521">NADP</keyword>
<dbReference type="PANTHER" id="PTHR43313">
    <property type="entry name" value="SHORT-CHAIN DEHYDROGENASE/REDUCTASE FAMILY 9C"/>
    <property type="match status" value="1"/>
</dbReference>
<name>A0A9P8BUE8_9FUNG</name>
<evidence type="ECO:0000313" key="4">
    <source>
        <dbReference type="Proteomes" id="UP000707451"/>
    </source>
</evidence>
<dbReference type="EMBL" id="JAHRHY010000007">
    <property type="protein sequence ID" value="KAG9068051.1"/>
    <property type="molecule type" value="Genomic_DNA"/>
</dbReference>
<dbReference type="Gene3D" id="3.40.50.720">
    <property type="entry name" value="NAD(P)-binding Rossmann-like Domain"/>
    <property type="match status" value="1"/>
</dbReference>
<dbReference type="PANTHER" id="PTHR43313:SF1">
    <property type="entry name" value="3BETA-HYDROXYSTEROID DEHYDROGENASE DHS-16"/>
    <property type="match status" value="1"/>
</dbReference>
<dbReference type="PROSITE" id="PS00061">
    <property type="entry name" value="ADH_SHORT"/>
    <property type="match status" value="1"/>
</dbReference>
<dbReference type="InterPro" id="IPR036291">
    <property type="entry name" value="NAD(P)-bd_dom_sf"/>
</dbReference>
<evidence type="ECO:0000256" key="2">
    <source>
        <dbReference type="RuleBase" id="RU000363"/>
    </source>
</evidence>